<feature type="transmembrane region" description="Helical" evidence="2">
    <location>
        <begin position="94"/>
        <end position="111"/>
    </location>
</feature>
<feature type="domain" description="HPP transmembrane region" evidence="3">
    <location>
        <begin position="58"/>
        <end position="221"/>
    </location>
</feature>
<feature type="region of interest" description="Disordered" evidence="1">
    <location>
        <begin position="235"/>
        <end position="318"/>
    </location>
</feature>
<dbReference type="InterPro" id="IPR007065">
    <property type="entry name" value="HPP"/>
</dbReference>
<dbReference type="Proteomes" id="UP001303222">
    <property type="component" value="Unassembled WGS sequence"/>
</dbReference>
<comment type="caution">
    <text evidence="4">The sequence shown here is derived from an EMBL/GenBank/DDBJ whole genome shotgun (WGS) entry which is preliminary data.</text>
</comment>
<gene>
    <name evidence="4" type="ORF">QBC32DRAFT_64041</name>
</gene>
<dbReference type="PANTHER" id="PTHR33741:SF5">
    <property type="entry name" value="TRANSMEMBRANE PROTEIN DDB_G0269096-RELATED"/>
    <property type="match status" value="1"/>
</dbReference>
<protein>
    <submittedName>
        <fullName evidence="4">HPP family-domain-containing protein</fullName>
    </submittedName>
</protein>
<evidence type="ECO:0000259" key="3">
    <source>
        <dbReference type="Pfam" id="PF04982"/>
    </source>
</evidence>
<feature type="compositionally biased region" description="Basic and acidic residues" evidence="1">
    <location>
        <begin position="242"/>
        <end position="251"/>
    </location>
</feature>
<name>A0AAN6NLP9_9PEZI</name>
<reference evidence="4" key="2">
    <citation type="submission" date="2023-06" db="EMBL/GenBank/DDBJ databases">
        <authorList>
            <consortium name="Lawrence Berkeley National Laboratory"/>
            <person name="Mondo S.J."/>
            <person name="Hensen N."/>
            <person name="Bonometti L."/>
            <person name="Westerberg I."/>
            <person name="Brannstrom I.O."/>
            <person name="Guillou S."/>
            <person name="Cros-Aarteil S."/>
            <person name="Calhoun S."/>
            <person name="Haridas S."/>
            <person name="Kuo A."/>
            <person name="Pangilinan J."/>
            <person name="Riley R."/>
            <person name="Labutti K."/>
            <person name="Andreopoulos B."/>
            <person name="Lipzen A."/>
            <person name="Chen C."/>
            <person name="Yanf M."/>
            <person name="Daum C."/>
            <person name="Ng V."/>
            <person name="Clum A."/>
            <person name="Steindorff A."/>
            <person name="Ohm R."/>
            <person name="Martin F."/>
            <person name="Silar P."/>
            <person name="Natvig D."/>
            <person name="Lalanne C."/>
            <person name="Gautier V."/>
            <person name="Ament-Velasquez S.L."/>
            <person name="Kruys A."/>
            <person name="Hutchinson M.I."/>
            <person name="Powell A.J."/>
            <person name="Barry K."/>
            <person name="Miller A.N."/>
            <person name="Grigoriev I.V."/>
            <person name="Debuchy R."/>
            <person name="Gladieux P."/>
            <person name="Thoren M.H."/>
            <person name="Johannesson H."/>
        </authorList>
    </citation>
    <scope>NUCLEOTIDE SEQUENCE</scope>
    <source>
        <strain evidence="4">CBS 626.80</strain>
    </source>
</reference>
<dbReference type="Pfam" id="PF04982">
    <property type="entry name" value="TM_HPP"/>
    <property type="match status" value="1"/>
</dbReference>
<keyword evidence="5" id="KW-1185">Reference proteome</keyword>
<feature type="transmembrane region" description="Helical" evidence="2">
    <location>
        <begin position="123"/>
        <end position="142"/>
    </location>
</feature>
<feature type="compositionally biased region" description="Basic and acidic residues" evidence="1">
    <location>
        <begin position="274"/>
        <end position="285"/>
    </location>
</feature>
<reference evidence="4" key="1">
    <citation type="journal article" date="2023" name="Mol. Phylogenet. Evol.">
        <title>Genome-scale phylogeny and comparative genomics of the fungal order Sordariales.</title>
        <authorList>
            <person name="Hensen N."/>
            <person name="Bonometti L."/>
            <person name="Westerberg I."/>
            <person name="Brannstrom I.O."/>
            <person name="Guillou S."/>
            <person name="Cros-Aarteil S."/>
            <person name="Calhoun S."/>
            <person name="Haridas S."/>
            <person name="Kuo A."/>
            <person name="Mondo S."/>
            <person name="Pangilinan J."/>
            <person name="Riley R."/>
            <person name="LaButti K."/>
            <person name="Andreopoulos B."/>
            <person name="Lipzen A."/>
            <person name="Chen C."/>
            <person name="Yan M."/>
            <person name="Daum C."/>
            <person name="Ng V."/>
            <person name="Clum A."/>
            <person name="Steindorff A."/>
            <person name="Ohm R.A."/>
            <person name="Martin F."/>
            <person name="Silar P."/>
            <person name="Natvig D.O."/>
            <person name="Lalanne C."/>
            <person name="Gautier V."/>
            <person name="Ament-Velasquez S.L."/>
            <person name="Kruys A."/>
            <person name="Hutchinson M.I."/>
            <person name="Powell A.J."/>
            <person name="Barry K."/>
            <person name="Miller A.N."/>
            <person name="Grigoriev I.V."/>
            <person name="Debuchy R."/>
            <person name="Gladieux P."/>
            <person name="Hiltunen Thoren M."/>
            <person name="Johannesson H."/>
        </authorList>
    </citation>
    <scope>NUCLEOTIDE SEQUENCE</scope>
    <source>
        <strain evidence="4">CBS 626.80</strain>
    </source>
</reference>
<dbReference type="AlphaFoldDB" id="A0AAN6NLP9"/>
<keyword evidence="2" id="KW-0812">Transmembrane</keyword>
<dbReference type="PANTHER" id="PTHR33741">
    <property type="entry name" value="TRANSMEMBRANE PROTEIN DDB_G0269096-RELATED"/>
    <property type="match status" value="1"/>
</dbReference>
<dbReference type="EMBL" id="MU859279">
    <property type="protein sequence ID" value="KAK3948190.1"/>
    <property type="molecule type" value="Genomic_DNA"/>
</dbReference>
<proteinExistence type="predicted"/>
<dbReference type="InterPro" id="IPR058581">
    <property type="entry name" value="TM_HPP"/>
</dbReference>
<evidence type="ECO:0000313" key="4">
    <source>
        <dbReference type="EMBL" id="KAK3948190.1"/>
    </source>
</evidence>
<keyword evidence="2" id="KW-1133">Transmembrane helix</keyword>
<sequence>MPKPTNPPKWYRTPPTTWHLDTDRYLNPFVPASVLHHFPTPVAYFLGYRDAKRPLKKPPGNVAVIFFAFVGIFATLTVIAAVGEYYEGFRERGGPVVVGSFGAAAVLEFYAIESPLSQPRNAILGQLFSCIVGISTAKLFALSPHFESIRWLGAALACASATAVMALTGTVHPPAGATALMAVLDDKVQGLGWFLIAPVMLGCAIMLCCALVVNNLRRRFPFYWWSPEETGAFWGGKMKGKGGREKEREKGAAQGKGGSGSEETVNNMKGTSTSDERLGEARGDGVADIDMEAQMSTSTTESGDDGENDDDDGGPGLRVVITRGRVEIPEGLNLRPEEVRFLETISERL</sequence>
<evidence type="ECO:0000256" key="2">
    <source>
        <dbReference type="SAM" id="Phobius"/>
    </source>
</evidence>
<feature type="transmembrane region" description="Helical" evidence="2">
    <location>
        <begin position="149"/>
        <end position="171"/>
    </location>
</feature>
<feature type="compositionally biased region" description="Acidic residues" evidence="1">
    <location>
        <begin position="302"/>
        <end position="313"/>
    </location>
</feature>
<feature type="transmembrane region" description="Helical" evidence="2">
    <location>
        <begin position="62"/>
        <end position="82"/>
    </location>
</feature>
<evidence type="ECO:0000313" key="5">
    <source>
        <dbReference type="Proteomes" id="UP001303222"/>
    </source>
</evidence>
<evidence type="ECO:0000256" key="1">
    <source>
        <dbReference type="SAM" id="MobiDB-lite"/>
    </source>
</evidence>
<feature type="compositionally biased region" description="Polar residues" evidence="1">
    <location>
        <begin position="263"/>
        <end position="273"/>
    </location>
</feature>
<keyword evidence="2" id="KW-0472">Membrane</keyword>
<feature type="transmembrane region" description="Helical" evidence="2">
    <location>
        <begin position="191"/>
        <end position="213"/>
    </location>
</feature>
<organism evidence="4 5">
    <name type="scientific">Pseudoneurospora amorphoporcata</name>
    <dbReference type="NCBI Taxonomy" id="241081"/>
    <lineage>
        <taxon>Eukaryota</taxon>
        <taxon>Fungi</taxon>
        <taxon>Dikarya</taxon>
        <taxon>Ascomycota</taxon>
        <taxon>Pezizomycotina</taxon>
        <taxon>Sordariomycetes</taxon>
        <taxon>Sordariomycetidae</taxon>
        <taxon>Sordariales</taxon>
        <taxon>Sordariaceae</taxon>
        <taxon>Pseudoneurospora</taxon>
    </lineage>
</organism>
<accession>A0AAN6NLP9</accession>